<reference evidence="3 4" key="1">
    <citation type="submission" date="2020-03" db="EMBL/GenBank/DDBJ databases">
        <title>WGS of actinomycetes isolated from Thailand.</title>
        <authorList>
            <person name="Thawai C."/>
        </authorList>
    </citation>
    <scope>NUCLEOTIDE SEQUENCE [LARGE SCALE GENOMIC DNA]</scope>
    <source>
        <strain evidence="3 4">PRB2-1</strain>
    </source>
</reference>
<gene>
    <name evidence="3" type="ORF">HCN08_11310</name>
</gene>
<dbReference type="PANTHER" id="PTHR34512">
    <property type="entry name" value="CELL SURFACE PROTEIN"/>
    <property type="match status" value="1"/>
</dbReference>
<dbReference type="PANTHER" id="PTHR34512:SF30">
    <property type="entry name" value="OUTER MEMBRANE PROTEIN ASSEMBLY FACTOR BAMB"/>
    <property type="match status" value="1"/>
</dbReference>
<name>A0ABX0ZNY2_9ACTN</name>
<dbReference type="Pfam" id="PF13360">
    <property type="entry name" value="PQQ_2"/>
    <property type="match status" value="2"/>
</dbReference>
<dbReference type="InterPro" id="IPR011047">
    <property type="entry name" value="Quinoprotein_ADH-like_sf"/>
</dbReference>
<feature type="region of interest" description="Disordered" evidence="1">
    <location>
        <begin position="1"/>
        <end position="23"/>
    </location>
</feature>
<keyword evidence="4" id="KW-1185">Reference proteome</keyword>
<evidence type="ECO:0000256" key="1">
    <source>
        <dbReference type="SAM" id="MobiDB-lite"/>
    </source>
</evidence>
<sequence length="426" mass="43823">MTTQAPEQVAARPDRRAPKRRPGRRGRIALALVVLAAAGGAAAVTMHREESGPSASKHLTRAWQLPAPAADDALVGSWLTGKLLIRASTEGGVTAYDLADGRPVWTAALPKSAGDGVTRPCAMSPALTAAGLGTVAFGKDGNSCTALAGIDTTTGTVLWTVPLTDAKHQVAMAAETYVQGDVATIVSENFLGGLDVRTGHRIWGFAPRGYYCNAYTWGGDGVVLVDDYCADDKNAFTFAAYDGATGKKLWSRTQDAHTDVAHVFSGSPLIVSEHTAGEDSVRVVAASGSSRKLAVGNTEVAPGNDSDADHSARIVDGVLVTPATTAAGAEIDAFDVATGAKLWTYPAIALATAVRPDEPVYAIAGPATEQQLVRLDPRTGAVTAVAALPAETGKQHFTAGTVYVTADGGVLELDAQGTSGGTTFAR</sequence>
<proteinExistence type="predicted"/>
<protein>
    <submittedName>
        <fullName evidence="3">PQQ-binding-like beta-propeller repeat protein</fullName>
    </submittedName>
</protein>
<dbReference type="SMART" id="SM00564">
    <property type="entry name" value="PQQ"/>
    <property type="match status" value="4"/>
</dbReference>
<dbReference type="SUPFAM" id="SSF50998">
    <property type="entry name" value="Quinoprotein alcohol dehydrogenase-like"/>
    <property type="match status" value="1"/>
</dbReference>
<evidence type="ECO:0000313" key="4">
    <source>
        <dbReference type="Proteomes" id="UP000734511"/>
    </source>
</evidence>
<dbReference type="Gene3D" id="2.130.10.10">
    <property type="entry name" value="YVTN repeat-like/Quinoprotein amine dehydrogenase"/>
    <property type="match status" value="1"/>
</dbReference>
<accession>A0ABX0ZNY2</accession>
<organism evidence="3 4">
    <name type="scientific">Actinacidiphila epipremni</name>
    <dbReference type="NCBI Taxonomy" id="2053013"/>
    <lineage>
        <taxon>Bacteria</taxon>
        <taxon>Bacillati</taxon>
        <taxon>Actinomycetota</taxon>
        <taxon>Actinomycetes</taxon>
        <taxon>Kitasatosporales</taxon>
        <taxon>Streptomycetaceae</taxon>
        <taxon>Actinacidiphila</taxon>
    </lineage>
</organism>
<feature type="domain" description="Pyrrolo-quinoline quinone repeat" evidence="2">
    <location>
        <begin position="148"/>
        <end position="287"/>
    </location>
</feature>
<comment type="caution">
    <text evidence="3">The sequence shown here is derived from an EMBL/GenBank/DDBJ whole genome shotgun (WGS) entry which is preliminary data.</text>
</comment>
<dbReference type="Proteomes" id="UP000734511">
    <property type="component" value="Unassembled WGS sequence"/>
</dbReference>
<dbReference type="EMBL" id="JAATEJ010000006">
    <property type="protein sequence ID" value="NJP43989.1"/>
    <property type="molecule type" value="Genomic_DNA"/>
</dbReference>
<dbReference type="InterPro" id="IPR015943">
    <property type="entry name" value="WD40/YVTN_repeat-like_dom_sf"/>
</dbReference>
<dbReference type="RefSeq" id="WP_167982839.1">
    <property type="nucleotide sequence ID" value="NZ_JAATEJ010000006.1"/>
</dbReference>
<feature type="domain" description="Pyrrolo-quinoline quinone repeat" evidence="2">
    <location>
        <begin position="329"/>
        <end position="415"/>
    </location>
</feature>
<evidence type="ECO:0000313" key="3">
    <source>
        <dbReference type="EMBL" id="NJP43989.1"/>
    </source>
</evidence>
<dbReference type="InterPro" id="IPR018391">
    <property type="entry name" value="PQQ_b-propeller_rpt"/>
</dbReference>
<dbReference type="InterPro" id="IPR002372">
    <property type="entry name" value="PQQ_rpt_dom"/>
</dbReference>
<evidence type="ECO:0000259" key="2">
    <source>
        <dbReference type="Pfam" id="PF13360"/>
    </source>
</evidence>